<name>A0A366EJ72_9BACI</name>
<protein>
    <submittedName>
        <fullName evidence="2">L-ascorbate metabolism protein UlaG (Beta-lactamase superfamily)</fullName>
    </submittedName>
</protein>
<evidence type="ECO:0000313" key="2">
    <source>
        <dbReference type="EMBL" id="RBP02462.1"/>
    </source>
</evidence>
<dbReference type="EMBL" id="QNRJ01000014">
    <property type="protein sequence ID" value="RBP02462.1"/>
    <property type="molecule type" value="Genomic_DNA"/>
</dbReference>
<dbReference type="InterPro" id="IPR050114">
    <property type="entry name" value="UPF0173_UPF0282_UlaG_hydrolase"/>
</dbReference>
<dbReference type="Pfam" id="PF13483">
    <property type="entry name" value="Lactamase_B_3"/>
    <property type="match status" value="1"/>
</dbReference>
<dbReference type="PANTHER" id="PTHR43546">
    <property type="entry name" value="UPF0173 METAL-DEPENDENT HYDROLASE MJ1163-RELATED"/>
    <property type="match status" value="1"/>
</dbReference>
<evidence type="ECO:0000259" key="1">
    <source>
        <dbReference type="SMART" id="SM00849"/>
    </source>
</evidence>
<evidence type="ECO:0000313" key="3">
    <source>
        <dbReference type="Proteomes" id="UP000252118"/>
    </source>
</evidence>
<organism evidence="2 3">
    <name type="scientific">Rossellomorea aquimaris</name>
    <dbReference type="NCBI Taxonomy" id="189382"/>
    <lineage>
        <taxon>Bacteria</taxon>
        <taxon>Bacillati</taxon>
        <taxon>Bacillota</taxon>
        <taxon>Bacilli</taxon>
        <taxon>Bacillales</taxon>
        <taxon>Bacillaceae</taxon>
        <taxon>Rossellomorea</taxon>
    </lineage>
</organism>
<dbReference type="Gene3D" id="3.60.15.10">
    <property type="entry name" value="Ribonuclease Z/Hydroxyacylglutathione hydrolase-like"/>
    <property type="match status" value="1"/>
</dbReference>
<dbReference type="SMART" id="SM00849">
    <property type="entry name" value="Lactamase_B"/>
    <property type="match status" value="1"/>
</dbReference>
<feature type="domain" description="Metallo-beta-lactamase" evidence="1">
    <location>
        <begin position="7"/>
        <end position="200"/>
    </location>
</feature>
<dbReference type="SUPFAM" id="SSF56281">
    <property type="entry name" value="Metallo-hydrolase/oxidoreductase"/>
    <property type="match status" value="1"/>
</dbReference>
<dbReference type="AlphaFoldDB" id="A0A366EJ72"/>
<sequence length="256" mass="28438">MNITRLGHSCFVIKTSTGKNIMVDPFLKQNPACPREFVQEDYLKQIDVVFLTHGHFDHVSGLDEVKKYKPDALVVAQYELALKLMSEGYNVFPLNYGGTYRENNFEVTMVNAVHTSSFGETQGVPGLVGLPCGYILNVFGEQVVYISGDTDVMADMKIIQDIYQPSVAILSCSGQFVMGVKEAAYALTHLLNVKKVIPCHTFPKVMDAASPEMMAELVEGFPVIQYMMGQDEELKEVMKNSDVEVTILGFGETKEV</sequence>
<proteinExistence type="predicted"/>
<dbReference type="RefSeq" id="WP_113970532.1">
    <property type="nucleotide sequence ID" value="NZ_QNRJ01000014.1"/>
</dbReference>
<dbReference type="InterPro" id="IPR036866">
    <property type="entry name" value="RibonucZ/Hydroxyglut_hydro"/>
</dbReference>
<dbReference type="PANTHER" id="PTHR43546:SF3">
    <property type="entry name" value="UPF0173 METAL-DEPENDENT HYDROLASE MJ1163"/>
    <property type="match status" value="1"/>
</dbReference>
<dbReference type="NCBIfam" id="NF001911">
    <property type="entry name" value="PRK00685.1"/>
    <property type="match status" value="1"/>
</dbReference>
<reference evidence="2 3" key="1">
    <citation type="submission" date="2018-06" db="EMBL/GenBank/DDBJ databases">
        <title>Freshwater and sediment microbial communities from various areas in North America, analyzing microbe dynamics in response to fracking.</title>
        <authorList>
            <person name="Lamendella R."/>
        </authorList>
    </citation>
    <scope>NUCLEOTIDE SEQUENCE [LARGE SCALE GENOMIC DNA]</scope>
    <source>
        <strain evidence="2 3">97B</strain>
    </source>
</reference>
<dbReference type="OrthoDB" id="9789133at2"/>
<dbReference type="Proteomes" id="UP000252118">
    <property type="component" value="Unassembled WGS sequence"/>
</dbReference>
<dbReference type="InterPro" id="IPR001279">
    <property type="entry name" value="Metallo-B-lactamas"/>
</dbReference>
<comment type="caution">
    <text evidence="2">The sequence shown here is derived from an EMBL/GenBank/DDBJ whole genome shotgun (WGS) entry which is preliminary data.</text>
</comment>
<accession>A0A366EJ72</accession>
<gene>
    <name evidence="2" type="ORF">DET59_11425</name>
</gene>